<comment type="caution">
    <text evidence="6">The sequence shown here is derived from an EMBL/GenBank/DDBJ whole genome shotgun (WGS) entry which is preliminary data.</text>
</comment>
<proteinExistence type="predicted"/>
<evidence type="ECO:0000313" key="9">
    <source>
        <dbReference type="Proteomes" id="UP000316217"/>
    </source>
</evidence>
<evidence type="ECO:0000313" key="6">
    <source>
        <dbReference type="EMBL" id="RSN73555.1"/>
    </source>
</evidence>
<evidence type="ECO:0000313" key="7">
    <source>
        <dbReference type="EMBL" id="RZN62350.1"/>
    </source>
</evidence>
<dbReference type="GO" id="GO:0018491">
    <property type="term" value="F:2-oxobutyrate synthase activity"/>
    <property type="evidence" value="ECO:0007669"/>
    <property type="project" value="UniProtKB-ARBA"/>
</dbReference>
<dbReference type="PANTHER" id="PTHR42897">
    <property type="entry name" value="PYRUVATE SYNTHASE SUBUNIT PORB"/>
    <property type="match status" value="1"/>
</dbReference>
<dbReference type="Gene3D" id="3.40.50.970">
    <property type="match status" value="2"/>
</dbReference>
<name>A0A3R9QW12_9CREN</name>
<gene>
    <name evidence="6" type="ORF">D6D85_09740</name>
    <name evidence="7" type="ORF">EF810_03025</name>
</gene>
<evidence type="ECO:0000313" key="8">
    <source>
        <dbReference type="Proteomes" id="UP000277582"/>
    </source>
</evidence>
<evidence type="ECO:0000256" key="1">
    <source>
        <dbReference type="ARBA" id="ARBA00011631"/>
    </source>
</evidence>
<dbReference type="PANTHER" id="PTHR42897:SF1">
    <property type="entry name" value="2-OXOACID OXIDOREDUCTASE (FERREDOXIN)"/>
    <property type="match status" value="1"/>
</dbReference>
<comment type="catalytic activity">
    <reaction evidence="4">
        <text>a 2-oxocarboxylate + 2 oxidized [2Fe-2S]-[ferredoxin] + CoA = an acyl-CoA + 2 reduced [2Fe-2S]-[ferredoxin] + CO2 + H(+)</text>
        <dbReference type="Rhea" id="RHEA:42316"/>
        <dbReference type="Rhea" id="RHEA-COMP:10000"/>
        <dbReference type="Rhea" id="RHEA-COMP:10001"/>
        <dbReference type="ChEBI" id="CHEBI:15378"/>
        <dbReference type="ChEBI" id="CHEBI:16526"/>
        <dbReference type="ChEBI" id="CHEBI:33737"/>
        <dbReference type="ChEBI" id="CHEBI:33738"/>
        <dbReference type="ChEBI" id="CHEBI:35179"/>
        <dbReference type="ChEBI" id="CHEBI:57287"/>
        <dbReference type="ChEBI" id="CHEBI:58342"/>
        <dbReference type="EC" id="1.2.7.11"/>
    </reaction>
</comment>
<dbReference type="GO" id="GO:0019164">
    <property type="term" value="F:pyruvate synthase activity"/>
    <property type="evidence" value="ECO:0007669"/>
    <property type="project" value="UniProtKB-ARBA"/>
</dbReference>
<evidence type="ECO:0000259" key="5">
    <source>
        <dbReference type="Pfam" id="PF02775"/>
    </source>
</evidence>
<dbReference type="NCBIfam" id="NF008819">
    <property type="entry name" value="PRK11865.1"/>
    <property type="match status" value="1"/>
</dbReference>
<dbReference type="EC" id="1.2.7.11" evidence="2"/>
<keyword evidence="8" id="KW-1185">Reference proteome</keyword>
<dbReference type="RefSeq" id="WP_125671794.1">
    <property type="nucleotide sequence ID" value="NZ_RCOS01000113.1"/>
</dbReference>
<dbReference type="CDD" id="cd03376">
    <property type="entry name" value="TPP_PFOR_porB_like"/>
    <property type="match status" value="1"/>
</dbReference>
<dbReference type="NCBIfam" id="NF008818">
    <property type="entry name" value="PRK11864.1"/>
    <property type="match status" value="1"/>
</dbReference>
<dbReference type="OrthoDB" id="296931at2157"/>
<reference evidence="7 9" key="2">
    <citation type="journal article" date="2019" name="Nat. Microbiol.">
        <title>Wide diversity of methane and short-chain alkane metabolisms in uncultured archaea.</title>
        <authorList>
            <person name="Borrel G."/>
            <person name="Adam P.S."/>
            <person name="McKay L.J."/>
            <person name="Chen L.X."/>
            <person name="Sierra-Garcia I.N."/>
            <person name="Sieber C.M."/>
            <person name="Letourneur Q."/>
            <person name="Ghozlane A."/>
            <person name="Andersen G.L."/>
            <person name="Li W.J."/>
            <person name="Hallam S.J."/>
            <person name="Muyzer G."/>
            <person name="de Oliveira V.M."/>
            <person name="Inskeep W.P."/>
            <person name="Banfield J.F."/>
            <person name="Gribaldo S."/>
        </authorList>
    </citation>
    <scope>NUCLEOTIDE SEQUENCE [LARGE SCALE GENOMIC DNA]</scope>
    <source>
        <strain evidence="7">NM4</strain>
    </source>
</reference>
<evidence type="ECO:0000256" key="4">
    <source>
        <dbReference type="ARBA" id="ARBA00048893"/>
    </source>
</evidence>
<dbReference type="GO" id="GO:0030976">
    <property type="term" value="F:thiamine pyrophosphate binding"/>
    <property type="evidence" value="ECO:0007669"/>
    <property type="project" value="InterPro"/>
</dbReference>
<organism evidence="6 8">
    <name type="scientific">Candidatus Methanodesulfokora washburnensis</name>
    <dbReference type="NCBI Taxonomy" id="2478471"/>
    <lineage>
        <taxon>Archaea</taxon>
        <taxon>Thermoproteota</taxon>
        <taxon>Candidatus Korarchaeia</taxon>
        <taxon>Candidatus Korarchaeia incertae sedis</taxon>
        <taxon>Candidatus Methanodesulfokora</taxon>
    </lineage>
</organism>
<sequence length="296" mass="32575">MPLTVKDLMKMEGAYLPGSAACPGCGLSLSFRIASRVLGKNTVYVVPACCFSVVQSPMPLTSIKAPILNIAFAAAAAAASGIKRAYETLNKDINVVVWAGDGGTADIGLQALSGAAERNEDIIYVCYDNEAYMNTGIQRSGATPKGAWTRTTLKGKEEPKKNVPMIVAAHKVPYVATASVGYPFDLIRKFEKASKIKGFRYIHLLSPCPPGWGIDSSMTVDVAKLATDTYFFPLYEIENGKLRVTVKPPKKRPLKDYLSIQGRFRHLSDEEIEKMEKEAIDWWNRLLEMEKMESIL</sequence>
<accession>A0A3R9QW12</accession>
<dbReference type="InterPro" id="IPR011766">
    <property type="entry name" value="TPP_enzyme_TPP-bd"/>
</dbReference>
<comment type="subunit">
    <text evidence="1">Heterodimer composed of an alpha and a beta subunit.</text>
</comment>
<dbReference type="EMBL" id="RXII01000048">
    <property type="protein sequence ID" value="RZN62350.1"/>
    <property type="molecule type" value="Genomic_DNA"/>
</dbReference>
<dbReference type="InterPro" id="IPR029061">
    <property type="entry name" value="THDP-binding"/>
</dbReference>
<keyword evidence="6" id="KW-0670">Pyruvate</keyword>
<dbReference type="Pfam" id="PF02775">
    <property type="entry name" value="TPP_enzyme_C"/>
    <property type="match status" value="1"/>
</dbReference>
<keyword evidence="3 6" id="KW-0560">Oxidoreductase</keyword>
<dbReference type="Proteomes" id="UP000277582">
    <property type="component" value="Unassembled WGS sequence"/>
</dbReference>
<dbReference type="InterPro" id="IPR051479">
    <property type="entry name" value="PorB-like"/>
</dbReference>
<reference evidence="6 8" key="1">
    <citation type="submission" date="2018-10" db="EMBL/GenBank/DDBJ databases">
        <title>Co-occurring genomic capacity for anaerobic methane metabolism and dissimilatory sulfite reduction discovered in the Korarchaeota.</title>
        <authorList>
            <person name="Mckay L.J."/>
            <person name="Dlakic M."/>
            <person name="Fields M.W."/>
            <person name="Delmont T.O."/>
            <person name="Eren A.M."/>
            <person name="Jay Z.J."/>
            <person name="Klingelsmith K.B."/>
            <person name="Rusch D.B."/>
            <person name="Inskeep W.P."/>
        </authorList>
    </citation>
    <scope>NUCLEOTIDE SEQUENCE [LARGE SCALE GENOMIC DNA]</scope>
    <source>
        <strain evidence="6 8">MDKW</strain>
    </source>
</reference>
<dbReference type="SUPFAM" id="SSF52518">
    <property type="entry name" value="Thiamin diphosphate-binding fold (THDP-binding)"/>
    <property type="match status" value="1"/>
</dbReference>
<dbReference type="EMBL" id="RCOS01000113">
    <property type="protein sequence ID" value="RSN73555.1"/>
    <property type="molecule type" value="Genomic_DNA"/>
</dbReference>
<feature type="domain" description="Thiamine pyrophosphate enzyme TPP-binding" evidence="5">
    <location>
        <begin position="68"/>
        <end position="203"/>
    </location>
</feature>
<dbReference type="Proteomes" id="UP000316217">
    <property type="component" value="Unassembled WGS sequence"/>
</dbReference>
<evidence type="ECO:0000256" key="2">
    <source>
        <dbReference type="ARBA" id="ARBA00012691"/>
    </source>
</evidence>
<protein>
    <recommendedName>
        <fullName evidence="2">2-oxoacid oxidoreductase (ferredoxin)</fullName>
        <ecNumber evidence="2">1.2.7.11</ecNumber>
    </recommendedName>
</protein>
<dbReference type="AlphaFoldDB" id="A0A3R9QW12"/>
<evidence type="ECO:0000256" key="3">
    <source>
        <dbReference type="ARBA" id="ARBA00023002"/>
    </source>
</evidence>